<dbReference type="EMBL" id="JANVFO010000005">
    <property type="protein sequence ID" value="KAJ3736505.1"/>
    <property type="molecule type" value="Genomic_DNA"/>
</dbReference>
<dbReference type="InterPro" id="IPR045339">
    <property type="entry name" value="DUF6534"/>
</dbReference>
<proteinExistence type="predicted"/>
<keyword evidence="4" id="KW-1185">Reference proteome</keyword>
<feature type="transmembrane region" description="Helical" evidence="1">
    <location>
        <begin position="86"/>
        <end position="108"/>
    </location>
</feature>
<feature type="transmembrane region" description="Helical" evidence="1">
    <location>
        <begin position="155"/>
        <end position="176"/>
    </location>
</feature>
<evidence type="ECO:0000313" key="3">
    <source>
        <dbReference type="EMBL" id="KAJ3736505.1"/>
    </source>
</evidence>
<comment type="caution">
    <text evidence="3">The sequence shown here is derived from an EMBL/GenBank/DDBJ whole genome shotgun (WGS) entry which is preliminary data.</text>
</comment>
<evidence type="ECO:0000259" key="2">
    <source>
        <dbReference type="Pfam" id="PF20152"/>
    </source>
</evidence>
<evidence type="ECO:0000313" key="4">
    <source>
        <dbReference type="Proteomes" id="UP001176059"/>
    </source>
</evidence>
<reference evidence="3" key="2">
    <citation type="journal article" date="2023" name="Proc. Natl. Acad. Sci. U.S.A.">
        <title>A global phylogenomic analysis of the shiitake genus Lentinula.</title>
        <authorList>
            <person name="Sierra-Patev S."/>
            <person name="Min B."/>
            <person name="Naranjo-Ortiz M."/>
            <person name="Looney B."/>
            <person name="Konkel Z."/>
            <person name="Slot J.C."/>
            <person name="Sakamoto Y."/>
            <person name="Steenwyk J.L."/>
            <person name="Rokas A."/>
            <person name="Carro J."/>
            <person name="Camarero S."/>
            <person name="Ferreira P."/>
            <person name="Molpeceres G."/>
            <person name="Ruiz-Duenas F.J."/>
            <person name="Serrano A."/>
            <person name="Henrissat B."/>
            <person name="Drula E."/>
            <person name="Hughes K.W."/>
            <person name="Mata J.L."/>
            <person name="Ishikawa N.K."/>
            <person name="Vargas-Isla R."/>
            <person name="Ushijima S."/>
            <person name="Smith C.A."/>
            <person name="Donoghue J."/>
            <person name="Ahrendt S."/>
            <person name="Andreopoulos W."/>
            <person name="He G."/>
            <person name="LaButti K."/>
            <person name="Lipzen A."/>
            <person name="Ng V."/>
            <person name="Riley R."/>
            <person name="Sandor L."/>
            <person name="Barry K."/>
            <person name="Martinez A.T."/>
            <person name="Xiao Y."/>
            <person name="Gibbons J.G."/>
            <person name="Terashima K."/>
            <person name="Grigoriev I.V."/>
            <person name="Hibbett D."/>
        </authorList>
    </citation>
    <scope>NUCLEOTIDE SEQUENCE</scope>
    <source>
        <strain evidence="3">ET3784</strain>
    </source>
</reference>
<feature type="transmembrane region" description="Helical" evidence="1">
    <location>
        <begin position="47"/>
        <end position="66"/>
    </location>
</feature>
<dbReference type="PANTHER" id="PTHR40465">
    <property type="entry name" value="CHROMOSOME 1, WHOLE GENOME SHOTGUN SEQUENCE"/>
    <property type="match status" value="1"/>
</dbReference>
<sequence length="374" mass="41381">MAVFNVTLSFGPMLIGVYLNMILYGILLNQMYFYFQTYKSDALWIRLLAVYLFVMETANTILDMAMMYQPLITEYGTEKAVANFPILFMTEPIVIVLISAPIQCFFAWRINKITKSYFVPVIIIILALASTVGGVITGVKIAILKLFIKKPELHWSALLWFIPSCVADLLITFTLVRSLSKRKTGFGATDTAIDKLIRMTVQTGMITYGAWYSLQQDSSQFSQISAICAIGDVAFFMALPHTALNFLWDLSLSKLYTNCLMSNLNARSRILNASQNASHSGAGVGAYRNAMDPMSPRGESTIRHAGLRFADNSQSVTSAPEVYELESAKTIEALNAQSHGSIFHGSEGFEITVTKVVERMEDPINGTSTTGIAQ</sequence>
<name>A0AA38JUE1_9AGAR</name>
<feature type="domain" description="DUF6534" evidence="2">
    <location>
        <begin position="164"/>
        <end position="268"/>
    </location>
</feature>
<dbReference type="AlphaFoldDB" id="A0AA38JUE1"/>
<evidence type="ECO:0000256" key="1">
    <source>
        <dbReference type="SAM" id="Phobius"/>
    </source>
</evidence>
<accession>A0AA38JUE1</accession>
<reference evidence="3" key="1">
    <citation type="submission" date="2022-08" db="EMBL/GenBank/DDBJ databases">
        <authorList>
            <consortium name="DOE Joint Genome Institute"/>
            <person name="Min B."/>
            <person name="Sierra-Patev S."/>
            <person name="Naranjo-Ortiz M."/>
            <person name="Looney B."/>
            <person name="Konkel Z."/>
            <person name="Slot J.C."/>
            <person name="Sakamoto Y."/>
            <person name="Steenwyk J.L."/>
            <person name="Rokas A."/>
            <person name="Carro J."/>
            <person name="Camarero S."/>
            <person name="Ferreira P."/>
            <person name="Molpeceres G."/>
            <person name="Ruiz-duenas F.J."/>
            <person name="Serrano A."/>
            <person name="Henrissat B."/>
            <person name="Drula E."/>
            <person name="Hughes K.W."/>
            <person name="Mata J.L."/>
            <person name="Ishikawa N.K."/>
            <person name="Vargas-Isla R."/>
            <person name="Ushijima S."/>
            <person name="Smith C.A."/>
            <person name="Ahrendt S."/>
            <person name="Andreopoulos W."/>
            <person name="He G."/>
            <person name="LaButti K."/>
            <person name="Lipzen A."/>
            <person name="Ng V."/>
            <person name="Riley R."/>
            <person name="Sandor L."/>
            <person name="Barry K."/>
            <person name="Martinez A.T."/>
            <person name="Xiao Y."/>
            <person name="Gibbons J.G."/>
            <person name="Terashima K."/>
            <person name="Hibbett D.S."/>
            <person name="Grigoriev I.V."/>
        </authorList>
    </citation>
    <scope>NUCLEOTIDE SEQUENCE</scope>
    <source>
        <strain evidence="3">ET3784</strain>
    </source>
</reference>
<feature type="transmembrane region" description="Helical" evidence="1">
    <location>
        <begin position="15"/>
        <end position="35"/>
    </location>
</feature>
<dbReference type="Proteomes" id="UP001176059">
    <property type="component" value="Unassembled WGS sequence"/>
</dbReference>
<dbReference type="Pfam" id="PF20152">
    <property type="entry name" value="DUF6534"/>
    <property type="match status" value="1"/>
</dbReference>
<keyword evidence="1" id="KW-1133">Transmembrane helix</keyword>
<protein>
    <recommendedName>
        <fullName evidence="2">DUF6534 domain-containing protein</fullName>
    </recommendedName>
</protein>
<feature type="transmembrane region" description="Helical" evidence="1">
    <location>
        <begin position="117"/>
        <end position="143"/>
    </location>
</feature>
<organism evidence="3 4">
    <name type="scientific">Lentinula guzmanii</name>
    <dbReference type="NCBI Taxonomy" id="2804957"/>
    <lineage>
        <taxon>Eukaryota</taxon>
        <taxon>Fungi</taxon>
        <taxon>Dikarya</taxon>
        <taxon>Basidiomycota</taxon>
        <taxon>Agaricomycotina</taxon>
        <taxon>Agaricomycetes</taxon>
        <taxon>Agaricomycetidae</taxon>
        <taxon>Agaricales</taxon>
        <taxon>Marasmiineae</taxon>
        <taxon>Omphalotaceae</taxon>
        <taxon>Lentinula</taxon>
    </lineage>
</organism>
<dbReference type="PANTHER" id="PTHR40465:SF1">
    <property type="entry name" value="DUF6534 DOMAIN-CONTAINING PROTEIN"/>
    <property type="match status" value="1"/>
</dbReference>
<keyword evidence="1" id="KW-0472">Membrane</keyword>
<gene>
    <name evidence="3" type="ORF">DFJ43DRAFT_1199666</name>
</gene>
<keyword evidence="1" id="KW-0812">Transmembrane</keyword>